<evidence type="ECO:0000256" key="6">
    <source>
        <dbReference type="ARBA" id="ARBA00022970"/>
    </source>
</evidence>
<proteinExistence type="inferred from homology"/>
<evidence type="ECO:0000256" key="9">
    <source>
        <dbReference type="RuleBase" id="RU363032"/>
    </source>
</evidence>
<dbReference type="NCBIfam" id="TIGR01726">
    <property type="entry name" value="HEQRo_perm_3TM"/>
    <property type="match status" value="1"/>
</dbReference>
<evidence type="ECO:0000256" key="8">
    <source>
        <dbReference type="ARBA" id="ARBA00023136"/>
    </source>
</evidence>
<keyword evidence="14" id="KW-1185">Reference proteome</keyword>
<dbReference type="AlphaFoldDB" id="A0A272EVY2"/>
<dbReference type="PANTHER" id="PTHR30614:SF37">
    <property type="entry name" value="AMINO-ACID ABC TRANSPORTER PERMEASE PROTEIN YHDX-RELATED"/>
    <property type="match status" value="1"/>
</dbReference>
<dbReference type="GO" id="GO:0043190">
    <property type="term" value="C:ATP-binding cassette (ABC) transporter complex"/>
    <property type="evidence" value="ECO:0007669"/>
    <property type="project" value="InterPro"/>
</dbReference>
<dbReference type="CDD" id="cd06261">
    <property type="entry name" value="TM_PBP2"/>
    <property type="match status" value="1"/>
</dbReference>
<feature type="transmembrane region" description="Helical" evidence="9">
    <location>
        <begin position="81"/>
        <end position="99"/>
    </location>
</feature>
<dbReference type="PROSITE" id="PS50928">
    <property type="entry name" value="ABC_TM1"/>
    <property type="match status" value="1"/>
</dbReference>
<evidence type="ECO:0000256" key="2">
    <source>
        <dbReference type="ARBA" id="ARBA00010072"/>
    </source>
</evidence>
<dbReference type="Proteomes" id="UP000623509">
    <property type="component" value="Unassembled WGS sequence"/>
</dbReference>
<comment type="subcellular location">
    <subcellularLocation>
        <location evidence="1">Cell inner membrane</location>
        <topology evidence="1">Multi-pass membrane protein</topology>
    </subcellularLocation>
    <subcellularLocation>
        <location evidence="9">Cell membrane</location>
        <topology evidence="9">Multi-pass membrane protein</topology>
    </subcellularLocation>
</comment>
<keyword evidence="6" id="KW-0029">Amino-acid transport</keyword>
<dbReference type="PANTHER" id="PTHR30614">
    <property type="entry name" value="MEMBRANE COMPONENT OF AMINO ACID ABC TRANSPORTER"/>
    <property type="match status" value="1"/>
</dbReference>
<dbReference type="Gene3D" id="1.10.3720.10">
    <property type="entry name" value="MetI-like"/>
    <property type="match status" value="1"/>
</dbReference>
<sequence>MQLLIASLAEIAAGFRLTLLLFLASACLALVAGTALAIASLLPVGILRRLAAGYVAVMCNTPVVLVFFLITFGFPQLGLRLSFFVYATLALALYEASYICESLRSGFNTIAPGQSQAARSLGMDAITMLRTVLLPQAVANAIPAIGNNLISLAKATALAGSFGVVEATAQLHRLTIDNPGEVFTLFAGIASGYVVLNLAIAALMHCVESRMAFTR</sequence>
<dbReference type="InterPro" id="IPR000515">
    <property type="entry name" value="MetI-like"/>
</dbReference>
<organism evidence="12 13">
    <name type="scientific">Candidatus Dactylopiibacterium carminicum</name>
    <dbReference type="NCBI Taxonomy" id="857335"/>
    <lineage>
        <taxon>Bacteria</taxon>
        <taxon>Pseudomonadati</taxon>
        <taxon>Pseudomonadota</taxon>
        <taxon>Betaproteobacteria</taxon>
        <taxon>Rhodocyclales</taxon>
        <taxon>Rhodocyclaceae</taxon>
        <taxon>Candidatus Dactylopiibacterium</taxon>
    </lineage>
</organism>
<dbReference type="EMBL" id="MDUX01000017">
    <property type="protein sequence ID" value="KAF7599622.1"/>
    <property type="molecule type" value="Genomic_DNA"/>
</dbReference>
<feature type="transmembrane region" description="Helical" evidence="9">
    <location>
        <begin position="53"/>
        <end position="74"/>
    </location>
</feature>
<evidence type="ECO:0000256" key="4">
    <source>
        <dbReference type="ARBA" id="ARBA00022475"/>
    </source>
</evidence>
<protein>
    <submittedName>
        <fullName evidence="12">Amino acid ABC transporter permease</fullName>
    </submittedName>
</protein>
<evidence type="ECO:0000256" key="1">
    <source>
        <dbReference type="ARBA" id="ARBA00004429"/>
    </source>
</evidence>
<keyword evidence="4" id="KW-1003">Cell membrane</keyword>
<reference evidence="11 14" key="1">
    <citation type="submission" date="2016-08" db="EMBL/GenBank/DDBJ databases">
        <title>Candidatus Dactylopiibacterium carminicum genome sequence.</title>
        <authorList>
            <person name="Ramirez-Puebla S.T."/>
            <person name="Ormeno-Orrillo E."/>
            <person name="Vera-Ponce De Leon A."/>
            <person name="Luis L."/>
            <person name="Sanchez-Flores A."/>
            <person name="Monica R."/>
            <person name="Martinez-Romero E."/>
        </authorList>
    </citation>
    <scope>NUCLEOTIDE SEQUENCE [LARGE SCALE GENOMIC DNA]</scope>
    <source>
        <strain evidence="11">END1</strain>
    </source>
</reference>
<evidence type="ECO:0000313" key="14">
    <source>
        <dbReference type="Proteomes" id="UP000623509"/>
    </source>
</evidence>
<dbReference type="Proteomes" id="UP000216107">
    <property type="component" value="Unassembled WGS sequence"/>
</dbReference>
<keyword evidence="3 9" id="KW-0813">Transport</keyword>
<evidence type="ECO:0000313" key="11">
    <source>
        <dbReference type="EMBL" id="KAF7599622.1"/>
    </source>
</evidence>
<evidence type="ECO:0000313" key="12">
    <source>
        <dbReference type="EMBL" id="PAS94269.1"/>
    </source>
</evidence>
<keyword evidence="7 9" id="KW-1133">Transmembrane helix</keyword>
<comment type="similarity">
    <text evidence="2">Belongs to the binding-protein-dependent transport system permease family. HisMQ subfamily.</text>
</comment>
<dbReference type="RefSeq" id="WP_095524204.1">
    <property type="nucleotide sequence ID" value="NZ_MDUX01000017.1"/>
</dbReference>
<name>A0A272EVY2_9RHOO</name>
<feature type="domain" description="ABC transmembrane type-1" evidence="10">
    <location>
        <begin position="15"/>
        <end position="204"/>
    </location>
</feature>
<dbReference type="EMBL" id="NMRN01000008">
    <property type="protein sequence ID" value="PAS94269.1"/>
    <property type="molecule type" value="Genomic_DNA"/>
</dbReference>
<dbReference type="InterPro" id="IPR010065">
    <property type="entry name" value="AA_ABC_transptr_permease_3TM"/>
</dbReference>
<keyword evidence="8 9" id="KW-0472">Membrane</keyword>
<dbReference type="GO" id="GO:0022857">
    <property type="term" value="F:transmembrane transporter activity"/>
    <property type="evidence" value="ECO:0007669"/>
    <property type="project" value="InterPro"/>
</dbReference>
<keyword evidence="5 9" id="KW-0812">Transmembrane</keyword>
<evidence type="ECO:0000256" key="7">
    <source>
        <dbReference type="ARBA" id="ARBA00022989"/>
    </source>
</evidence>
<evidence type="ECO:0000256" key="5">
    <source>
        <dbReference type="ARBA" id="ARBA00022692"/>
    </source>
</evidence>
<accession>A0A272EVY2</accession>
<feature type="transmembrane region" description="Helical" evidence="9">
    <location>
        <begin position="182"/>
        <end position="207"/>
    </location>
</feature>
<dbReference type="Pfam" id="PF00528">
    <property type="entry name" value="BPD_transp_1"/>
    <property type="match status" value="1"/>
</dbReference>
<dbReference type="InterPro" id="IPR043429">
    <property type="entry name" value="ArtM/GltK/GlnP/TcyL/YhdX-like"/>
</dbReference>
<comment type="caution">
    <text evidence="12">The sequence shown here is derived from an EMBL/GenBank/DDBJ whole genome shotgun (WGS) entry which is preliminary data.</text>
</comment>
<evidence type="ECO:0000313" key="13">
    <source>
        <dbReference type="Proteomes" id="UP000216107"/>
    </source>
</evidence>
<dbReference type="OrthoDB" id="6534575at2"/>
<gene>
    <name evidence="11" type="ORF">BGI27_07095</name>
    <name evidence="12" type="ORF">CGU29_04465</name>
</gene>
<dbReference type="SUPFAM" id="SSF161098">
    <property type="entry name" value="MetI-like"/>
    <property type="match status" value="1"/>
</dbReference>
<evidence type="ECO:0000259" key="10">
    <source>
        <dbReference type="PROSITE" id="PS50928"/>
    </source>
</evidence>
<evidence type="ECO:0000256" key="3">
    <source>
        <dbReference type="ARBA" id="ARBA00022448"/>
    </source>
</evidence>
<dbReference type="InterPro" id="IPR035906">
    <property type="entry name" value="MetI-like_sf"/>
</dbReference>
<dbReference type="GO" id="GO:0006865">
    <property type="term" value="P:amino acid transport"/>
    <property type="evidence" value="ECO:0007669"/>
    <property type="project" value="UniProtKB-KW"/>
</dbReference>
<reference evidence="12 13" key="2">
    <citation type="submission" date="2017-07" db="EMBL/GenBank/DDBJ databases">
        <title>Candidatus Dactylopiibacterium carminicum, a nitrogen-fixing symbiont of the cochineal insect Dactylopius coccus and Dactylopius opuntiae (Hemiptera: Coccoidea: Dactylopiidae).</title>
        <authorList>
            <person name="Vera A."/>
        </authorList>
    </citation>
    <scope>NUCLEOTIDE SEQUENCE [LARGE SCALE GENOMIC DNA]</scope>
    <source>
        <strain evidence="12 13">NFDCM</strain>
    </source>
</reference>